<organism evidence="14 15">
    <name type="scientific">Desulforapulum autotrophicum (strain ATCC 43914 / DSM 3382 / VKM B-1955 / HRM2)</name>
    <name type="common">Desulfobacterium autotrophicum</name>
    <dbReference type="NCBI Taxonomy" id="177437"/>
    <lineage>
        <taxon>Bacteria</taxon>
        <taxon>Pseudomonadati</taxon>
        <taxon>Thermodesulfobacteriota</taxon>
        <taxon>Desulfobacteria</taxon>
        <taxon>Desulfobacterales</taxon>
        <taxon>Desulfobacteraceae</taxon>
        <taxon>Desulforapulum</taxon>
    </lineage>
</organism>
<evidence type="ECO:0000259" key="13">
    <source>
        <dbReference type="PROSITE" id="PS50928"/>
    </source>
</evidence>
<dbReference type="eggNOG" id="COG0765">
    <property type="taxonomic scope" value="Bacteria"/>
</dbReference>
<gene>
    <name evidence="14" type="primary">gltK2</name>
    <name evidence="14" type="ordered locus">HRM2_43670</name>
</gene>
<feature type="domain" description="ABC transmembrane type-1" evidence="13">
    <location>
        <begin position="17"/>
        <end position="206"/>
    </location>
</feature>
<evidence type="ECO:0000256" key="9">
    <source>
        <dbReference type="ARBA" id="ARBA00060298"/>
    </source>
</evidence>
<evidence type="ECO:0000256" key="2">
    <source>
        <dbReference type="ARBA" id="ARBA00010072"/>
    </source>
</evidence>
<comment type="function">
    <text evidence="9">Part of the ABC transporter complex GltIJKL involved in glutamate and aspartate uptake. Probably responsible for the translocation of the substrate across the membrane.</text>
</comment>
<dbReference type="InterPro" id="IPR010065">
    <property type="entry name" value="AA_ABC_transptr_permease_3TM"/>
</dbReference>
<dbReference type="RefSeq" id="WP_015906155.1">
    <property type="nucleotide sequence ID" value="NC_012108.1"/>
</dbReference>
<evidence type="ECO:0000256" key="8">
    <source>
        <dbReference type="ARBA" id="ARBA00023136"/>
    </source>
</evidence>
<keyword evidence="15" id="KW-1185">Reference proteome</keyword>
<evidence type="ECO:0000313" key="15">
    <source>
        <dbReference type="Proteomes" id="UP000000442"/>
    </source>
</evidence>
<name>C0QE02_DESAH</name>
<proteinExistence type="inferred from homology"/>
<feature type="transmembrane region" description="Helical" evidence="12">
    <location>
        <begin position="12"/>
        <end position="37"/>
    </location>
</feature>
<dbReference type="EMBL" id="CP001087">
    <property type="protein sequence ID" value="ACN17423.1"/>
    <property type="molecule type" value="Genomic_DNA"/>
</dbReference>
<dbReference type="HOGENOM" id="CLU_019602_1_1_7"/>
<evidence type="ECO:0000256" key="6">
    <source>
        <dbReference type="ARBA" id="ARBA00022970"/>
    </source>
</evidence>
<evidence type="ECO:0000256" key="4">
    <source>
        <dbReference type="ARBA" id="ARBA00022475"/>
    </source>
</evidence>
<evidence type="ECO:0000256" key="5">
    <source>
        <dbReference type="ARBA" id="ARBA00022692"/>
    </source>
</evidence>
<dbReference type="AlphaFoldDB" id="C0QE02"/>
<keyword evidence="3 12" id="KW-0813">Transport</keyword>
<dbReference type="InterPro" id="IPR043429">
    <property type="entry name" value="ArtM/GltK/GlnP/TcyL/YhdX-like"/>
</dbReference>
<dbReference type="FunFam" id="1.10.3720.10:FF:000006">
    <property type="entry name" value="Glutamate/aspartate ABC transporter, permease protein GltK"/>
    <property type="match status" value="1"/>
</dbReference>
<keyword evidence="4" id="KW-1003">Cell membrane</keyword>
<dbReference type="OrthoDB" id="9809799at2"/>
<evidence type="ECO:0000256" key="12">
    <source>
        <dbReference type="RuleBase" id="RU363032"/>
    </source>
</evidence>
<dbReference type="Proteomes" id="UP000000442">
    <property type="component" value="Chromosome"/>
</dbReference>
<dbReference type="PANTHER" id="PTHR30614:SF1">
    <property type="entry name" value="GLUTAMATE_ASPARTATE IMPORT PERMEASE PROTEIN GLTK"/>
    <property type="match status" value="1"/>
</dbReference>
<feature type="transmembrane region" description="Helical" evidence="12">
    <location>
        <begin position="187"/>
        <end position="209"/>
    </location>
</feature>
<feature type="transmembrane region" description="Helical" evidence="12">
    <location>
        <begin position="49"/>
        <end position="75"/>
    </location>
</feature>
<dbReference type="CDD" id="cd06261">
    <property type="entry name" value="TM_PBP2"/>
    <property type="match status" value="1"/>
</dbReference>
<accession>C0QE02</accession>
<evidence type="ECO:0000256" key="3">
    <source>
        <dbReference type="ARBA" id="ARBA00022448"/>
    </source>
</evidence>
<dbReference type="InterPro" id="IPR035906">
    <property type="entry name" value="MetI-like_sf"/>
</dbReference>
<comment type="subcellular location">
    <subcellularLocation>
        <location evidence="1">Cell inner membrane</location>
        <topology evidence="1">Multi-pass membrane protein</topology>
    </subcellularLocation>
    <subcellularLocation>
        <location evidence="12">Cell membrane</location>
        <topology evidence="12">Multi-pass membrane protein</topology>
    </subcellularLocation>
</comment>
<evidence type="ECO:0000256" key="11">
    <source>
        <dbReference type="ARBA" id="ARBA00073645"/>
    </source>
</evidence>
<dbReference type="STRING" id="177437.HRM2_43670"/>
<comment type="similarity">
    <text evidence="2">Belongs to the binding-protein-dependent transport system permease family. HisMQ subfamily.</text>
</comment>
<evidence type="ECO:0000313" key="14">
    <source>
        <dbReference type="EMBL" id="ACN17423.1"/>
    </source>
</evidence>
<dbReference type="SUPFAM" id="SSF161098">
    <property type="entry name" value="MetI-like"/>
    <property type="match status" value="1"/>
</dbReference>
<dbReference type="NCBIfam" id="TIGR01726">
    <property type="entry name" value="HEQRo_perm_3TM"/>
    <property type="match status" value="1"/>
</dbReference>
<dbReference type="PANTHER" id="PTHR30614">
    <property type="entry name" value="MEMBRANE COMPONENT OF AMINO ACID ABC TRANSPORTER"/>
    <property type="match status" value="1"/>
</dbReference>
<evidence type="ECO:0000256" key="10">
    <source>
        <dbReference type="ARBA" id="ARBA00062718"/>
    </source>
</evidence>
<dbReference type="GO" id="GO:0022857">
    <property type="term" value="F:transmembrane transporter activity"/>
    <property type="evidence" value="ECO:0007669"/>
    <property type="project" value="InterPro"/>
</dbReference>
<sequence>MDVSVIYDNLGYMAGGLWLTFEIAVMAITGGLVWGILLGLGRLSSIRLVYYPASIYIHFFRGIPLILVIFWIYFLVPVFLGRSLGELPAVVLSFILYEAAYFAEIIRAGIQAVPVGQKRAGLATGLRPWDLTVHVILPQALSKMVPALITHCVVVFQDTSLAYVIGLREFLRRVNLVDAREARSVELYLFAACVYFIICTLGSFLGHYLEHRSKAKEASYD</sequence>
<comment type="subunit">
    <text evidence="10">The complex is composed of two ATP-binding proteins (GltL), two transmembrane proteins (GltJ and GltK) and a solute-binding protein (GltI).</text>
</comment>
<evidence type="ECO:0000256" key="7">
    <source>
        <dbReference type="ARBA" id="ARBA00022989"/>
    </source>
</evidence>
<dbReference type="Pfam" id="PF00528">
    <property type="entry name" value="BPD_transp_1"/>
    <property type="match status" value="1"/>
</dbReference>
<dbReference type="GO" id="GO:0006865">
    <property type="term" value="P:amino acid transport"/>
    <property type="evidence" value="ECO:0007669"/>
    <property type="project" value="UniProtKB-KW"/>
</dbReference>
<dbReference type="KEGG" id="dat:HRM2_43670"/>
<dbReference type="InterPro" id="IPR000515">
    <property type="entry name" value="MetI-like"/>
</dbReference>
<evidence type="ECO:0000256" key="1">
    <source>
        <dbReference type="ARBA" id="ARBA00004429"/>
    </source>
</evidence>
<keyword evidence="7 12" id="KW-1133">Transmembrane helix</keyword>
<dbReference type="Gene3D" id="1.10.3720.10">
    <property type="entry name" value="MetI-like"/>
    <property type="match status" value="1"/>
</dbReference>
<keyword evidence="5 12" id="KW-0812">Transmembrane</keyword>
<feature type="transmembrane region" description="Helical" evidence="12">
    <location>
        <begin position="147"/>
        <end position="167"/>
    </location>
</feature>
<reference evidence="14 15" key="1">
    <citation type="journal article" date="2009" name="Environ. Microbiol.">
        <title>Genome sequence of Desulfobacterium autotrophicum HRM2, a marine sulfate reducer oxidizing organic carbon completely to carbon dioxide.</title>
        <authorList>
            <person name="Strittmatter A.W."/>
            <person name="Liesegang H."/>
            <person name="Rabus R."/>
            <person name="Decker I."/>
            <person name="Amann J."/>
            <person name="Andres S."/>
            <person name="Henne A."/>
            <person name="Fricke W.F."/>
            <person name="Martinez-Arias R."/>
            <person name="Bartels D."/>
            <person name="Goesmann A."/>
            <person name="Krause L."/>
            <person name="Puehler A."/>
            <person name="Klenk H.P."/>
            <person name="Richter M."/>
            <person name="Schuler M."/>
            <person name="Gloeckner F.O."/>
            <person name="Meyerdierks A."/>
            <person name="Gottschalk G."/>
            <person name="Amann R."/>
        </authorList>
    </citation>
    <scope>NUCLEOTIDE SEQUENCE [LARGE SCALE GENOMIC DNA]</scope>
    <source>
        <strain evidence="15">ATCC 43914 / DSM 3382 / HRM2</strain>
    </source>
</reference>
<dbReference type="GO" id="GO:0043190">
    <property type="term" value="C:ATP-binding cassette (ABC) transporter complex"/>
    <property type="evidence" value="ECO:0007669"/>
    <property type="project" value="InterPro"/>
</dbReference>
<protein>
    <recommendedName>
        <fullName evidence="11">Glutamate/aspartate import permease protein GltK</fullName>
    </recommendedName>
</protein>
<keyword evidence="6" id="KW-0029">Amino-acid transport</keyword>
<dbReference type="PROSITE" id="PS50928">
    <property type="entry name" value="ABC_TM1"/>
    <property type="match status" value="1"/>
</dbReference>
<keyword evidence="8 12" id="KW-0472">Membrane</keyword>